<proteinExistence type="predicted"/>
<name>A0A126JHN5_CLOBO</name>
<dbReference type="AlphaFoldDB" id="A0A126JHN5"/>
<protein>
    <submittedName>
        <fullName evidence="2">Uncharacterized protein</fullName>
    </submittedName>
</protein>
<sequence>MLIMSDGIVSDIAVMILIVILVLVGPIYQNFETADRLMSSMVTEIINNYQKEIRKSGYIDQETYLNLLNDLCVTGEVYEVKMVHTSRLVYPSTTTSDEYEIHEVKYGQDLILDTIKDGTTKYTMRYGDNFKIEVKETKVPPSRLLSNIFHGSGKETLMSYPSGGMVENEVYE</sequence>
<geneLocation type="plasmid" evidence="2">
    <name>p12/29</name>
</geneLocation>
<organism evidence="2">
    <name type="scientific">Clostridium botulinum</name>
    <dbReference type="NCBI Taxonomy" id="1491"/>
    <lineage>
        <taxon>Bacteria</taxon>
        <taxon>Bacillati</taxon>
        <taxon>Bacillota</taxon>
        <taxon>Clostridia</taxon>
        <taxon>Eubacteriales</taxon>
        <taxon>Clostridiaceae</taxon>
        <taxon>Clostridium</taxon>
    </lineage>
</organism>
<dbReference type="EMBL" id="KT897275">
    <property type="protein sequence ID" value="ALT05293.1"/>
    <property type="molecule type" value="Genomic_DNA"/>
</dbReference>
<keyword evidence="1" id="KW-0472">Membrane</keyword>
<evidence type="ECO:0000313" key="2">
    <source>
        <dbReference type="EMBL" id="ALT05293.1"/>
    </source>
</evidence>
<keyword evidence="1" id="KW-0812">Transmembrane</keyword>
<keyword evidence="1" id="KW-1133">Transmembrane helix</keyword>
<feature type="transmembrane region" description="Helical" evidence="1">
    <location>
        <begin position="12"/>
        <end position="31"/>
    </location>
</feature>
<accession>A0A126JHN5</accession>
<evidence type="ECO:0000256" key="1">
    <source>
        <dbReference type="SAM" id="Phobius"/>
    </source>
</evidence>
<keyword evidence="2" id="KW-0614">Plasmid</keyword>
<reference evidence="2" key="1">
    <citation type="journal article" date="2016" name="Genome Biol. Evol.">
        <title>Evolution of chromosomal Clostridium botulinum type E neurotoxin gene clusters: evidence provided by their rare plasmid borne counterparts.</title>
        <authorList>
            <person name="Carter A.T."/>
            <person name="Austin J.W."/>
            <person name="Weedmark K.A."/>
            <person name="Peck M.W."/>
        </authorList>
    </citation>
    <scope>NUCLEOTIDE SEQUENCE</scope>
    <source>
        <strain evidence="2">IFR 12/29</strain>
        <plasmid evidence="2">p12/29</plasmid>
    </source>
</reference>